<feature type="chain" id="PRO_5043986488" evidence="6">
    <location>
        <begin position="30"/>
        <end position="201"/>
    </location>
</feature>
<evidence type="ECO:0000256" key="4">
    <source>
        <dbReference type="ARBA" id="ARBA00023157"/>
    </source>
</evidence>
<dbReference type="PANTHER" id="PTHR42852:SF6">
    <property type="entry name" value="THIOL:DISULFIDE INTERCHANGE PROTEIN DSBE"/>
    <property type="match status" value="1"/>
</dbReference>
<protein>
    <submittedName>
        <fullName evidence="8">TlpA disulfide reductase family protein</fullName>
    </submittedName>
</protein>
<dbReference type="InterPro" id="IPR036249">
    <property type="entry name" value="Thioredoxin-like_sf"/>
</dbReference>
<dbReference type="PROSITE" id="PS51257">
    <property type="entry name" value="PROKAR_LIPOPROTEIN"/>
    <property type="match status" value="1"/>
</dbReference>
<dbReference type="PROSITE" id="PS51352">
    <property type="entry name" value="THIOREDOXIN_2"/>
    <property type="match status" value="1"/>
</dbReference>
<evidence type="ECO:0000256" key="2">
    <source>
        <dbReference type="ARBA" id="ARBA00022748"/>
    </source>
</evidence>
<keyword evidence="4" id="KW-1015">Disulfide bond</keyword>
<dbReference type="Pfam" id="PF08534">
    <property type="entry name" value="Redoxin"/>
    <property type="match status" value="1"/>
</dbReference>
<dbReference type="AlphaFoldDB" id="A0AAU8DR49"/>
<dbReference type="GO" id="GO:0016491">
    <property type="term" value="F:oxidoreductase activity"/>
    <property type="evidence" value="ECO:0007669"/>
    <property type="project" value="InterPro"/>
</dbReference>
<dbReference type="InterPro" id="IPR017937">
    <property type="entry name" value="Thioredoxin_CS"/>
</dbReference>
<keyword evidence="3" id="KW-0735">Signal-anchor</keyword>
<dbReference type="RefSeq" id="WP_353650402.1">
    <property type="nucleotide sequence ID" value="NZ_CP159218.1"/>
</dbReference>
<dbReference type="EMBL" id="CP159218">
    <property type="protein sequence ID" value="XCG64790.1"/>
    <property type="molecule type" value="Genomic_DNA"/>
</dbReference>
<gene>
    <name evidence="8" type="ORF">ABLG96_05600</name>
</gene>
<feature type="domain" description="Thioredoxin" evidence="7">
    <location>
        <begin position="53"/>
        <end position="199"/>
    </location>
</feature>
<dbReference type="SUPFAM" id="SSF52833">
    <property type="entry name" value="Thioredoxin-like"/>
    <property type="match status" value="1"/>
</dbReference>
<evidence type="ECO:0000313" key="8">
    <source>
        <dbReference type="EMBL" id="XCG64790.1"/>
    </source>
</evidence>
<dbReference type="InterPro" id="IPR013740">
    <property type="entry name" value="Redoxin"/>
</dbReference>
<organism evidence="8">
    <name type="scientific">Nakamurella sp. A5-74</name>
    <dbReference type="NCBI Taxonomy" id="3158264"/>
    <lineage>
        <taxon>Bacteria</taxon>
        <taxon>Bacillati</taxon>
        <taxon>Actinomycetota</taxon>
        <taxon>Actinomycetes</taxon>
        <taxon>Nakamurellales</taxon>
        <taxon>Nakamurellaceae</taxon>
        <taxon>Nakamurella</taxon>
    </lineage>
</organism>
<accession>A0AAU8DR49</accession>
<keyword evidence="2" id="KW-0201">Cytochrome c-type biogenesis</keyword>
<evidence type="ECO:0000256" key="1">
    <source>
        <dbReference type="ARBA" id="ARBA00004196"/>
    </source>
</evidence>
<comment type="subcellular location">
    <subcellularLocation>
        <location evidence="1">Cell envelope</location>
    </subcellularLocation>
</comment>
<dbReference type="InterPro" id="IPR050553">
    <property type="entry name" value="Thioredoxin_ResA/DsbE_sf"/>
</dbReference>
<keyword evidence="3" id="KW-0812">Transmembrane</keyword>
<dbReference type="GO" id="GO:0017004">
    <property type="term" value="P:cytochrome complex assembly"/>
    <property type="evidence" value="ECO:0007669"/>
    <property type="project" value="UniProtKB-KW"/>
</dbReference>
<feature type="signal peptide" evidence="6">
    <location>
        <begin position="1"/>
        <end position="29"/>
    </location>
</feature>
<dbReference type="InterPro" id="IPR013766">
    <property type="entry name" value="Thioredoxin_domain"/>
</dbReference>
<sequence>MMTRLVRRSPMLAMLAAAVLALSACTGEASQVSAPQGGGFELVTPGGKNTFDYPVADRKPLGEISGPALTGDSRVTVADYPDTVVVLNFWGSWCGPCRAESPYLTIAATDLKSKGVQFLGINVREANRENGADFDAVRGTPYPSIYDQQARVLASIPGYPINIVPSTIVLDRQHRVAHLWLVPFDSPADLVAVVSQIAAEK</sequence>
<dbReference type="CDD" id="cd02966">
    <property type="entry name" value="TlpA_like_family"/>
    <property type="match status" value="1"/>
</dbReference>
<evidence type="ECO:0000256" key="5">
    <source>
        <dbReference type="ARBA" id="ARBA00023284"/>
    </source>
</evidence>
<dbReference type="GO" id="GO:0030313">
    <property type="term" value="C:cell envelope"/>
    <property type="evidence" value="ECO:0007669"/>
    <property type="project" value="UniProtKB-SubCell"/>
</dbReference>
<keyword evidence="5" id="KW-0676">Redox-active center</keyword>
<proteinExistence type="predicted"/>
<evidence type="ECO:0000256" key="6">
    <source>
        <dbReference type="SAM" id="SignalP"/>
    </source>
</evidence>
<dbReference type="PROSITE" id="PS00194">
    <property type="entry name" value="THIOREDOXIN_1"/>
    <property type="match status" value="1"/>
</dbReference>
<dbReference type="Gene3D" id="3.40.30.10">
    <property type="entry name" value="Glutaredoxin"/>
    <property type="match status" value="1"/>
</dbReference>
<dbReference type="PANTHER" id="PTHR42852">
    <property type="entry name" value="THIOL:DISULFIDE INTERCHANGE PROTEIN DSBE"/>
    <property type="match status" value="1"/>
</dbReference>
<keyword evidence="6" id="KW-0732">Signal</keyword>
<evidence type="ECO:0000259" key="7">
    <source>
        <dbReference type="PROSITE" id="PS51352"/>
    </source>
</evidence>
<evidence type="ECO:0000256" key="3">
    <source>
        <dbReference type="ARBA" id="ARBA00022968"/>
    </source>
</evidence>
<reference evidence="8" key="1">
    <citation type="submission" date="2024-05" db="EMBL/GenBank/DDBJ databases">
        <authorList>
            <person name="Cai S.Y."/>
            <person name="Jin L.M."/>
            <person name="Li H.R."/>
        </authorList>
    </citation>
    <scope>NUCLEOTIDE SEQUENCE</scope>
    <source>
        <strain evidence="8">A5-74</strain>
    </source>
</reference>
<name>A0AAU8DR49_9ACTN</name>